<dbReference type="PANTHER" id="PTHR31094">
    <property type="entry name" value="RIKEN CDNA 2310061I04 GENE"/>
    <property type="match status" value="1"/>
</dbReference>
<reference evidence="1 2" key="1">
    <citation type="journal article" date="2018" name="Mol. Plant">
        <title>The genome of Artemisia annua provides insight into the evolution of Asteraceae family and artemisinin biosynthesis.</title>
        <authorList>
            <person name="Shen Q."/>
            <person name="Zhang L."/>
            <person name="Liao Z."/>
            <person name="Wang S."/>
            <person name="Yan T."/>
            <person name="Shi P."/>
            <person name="Liu M."/>
            <person name="Fu X."/>
            <person name="Pan Q."/>
            <person name="Wang Y."/>
            <person name="Lv Z."/>
            <person name="Lu X."/>
            <person name="Zhang F."/>
            <person name="Jiang W."/>
            <person name="Ma Y."/>
            <person name="Chen M."/>
            <person name="Hao X."/>
            <person name="Li L."/>
            <person name="Tang Y."/>
            <person name="Lv G."/>
            <person name="Zhou Y."/>
            <person name="Sun X."/>
            <person name="Brodelius P.E."/>
            <person name="Rose J.K.C."/>
            <person name="Tang K."/>
        </authorList>
    </citation>
    <scope>NUCLEOTIDE SEQUENCE [LARGE SCALE GENOMIC DNA]</scope>
    <source>
        <strain evidence="2">cv. Huhao1</strain>
        <tissue evidence="1">Leaf</tissue>
    </source>
</reference>
<dbReference type="STRING" id="35608.A0A2U1L640"/>
<sequence>MSFTVIPNLSPPSFTRIHHKPSSSSLPSTSCCVNNSYQNHGEMVVQSSVETSPLRVRVSPPEEDPRQEFYVNVGVAVRTLRHDLPLLFSEDLDYGIYRDDITFVDPLNKFTGIDNYKLIFRALHILIKRFQGYGSHSGEPNILIRFEGNLKGVPRCSLE</sequence>
<comment type="caution">
    <text evidence="1">The sequence shown here is derived from an EMBL/GenBank/DDBJ whole genome shotgun (WGS) entry which is preliminary data.</text>
</comment>
<evidence type="ECO:0000313" key="2">
    <source>
        <dbReference type="Proteomes" id="UP000245207"/>
    </source>
</evidence>
<dbReference type="Proteomes" id="UP000245207">
    <property type="component" value="Unassembled WGS sequence"/>
</dbReference>
<dbReference type="EMBL" id="PKPP01011270">
    <property type="protein sequence ID" value="PWA44462.1"/>
    <property type="molecule type" value="Genomic_DNA"/>
</dbReference>
<dbReference type="AlphaFoldDB" id="A0A2U1L640"/>
<protein>
    <submittedName>
        <fullName evidence="1">Uncharacterized protein</fullName>
    </submittedName>
</protein>
<name>A0A2U1L640_ARTAN</name>
<dbReference type="Pfam" id="PF10184">
    <property type="entry name" value="DUF2358"/>
    <property type="match status" value="1"/>
</dbReference>
<proteinExistence type="predicted"/>
<dbReference type="InterPro" id="IPR018790">
    <property type="entry name" value="DUF2358"/>
</dbReference>
<organism evidence="1 2">
    <name type="scientific">Artemisia annua</name>
    <name type="common">Sweet wormwood</name>
    <dbReference type="NCBI Taxonomy" id="35608"/>
    <lineage>
        <taxon>Eukaryota</taxon>
        <taxon>Viridiplantae</taxon>
        <taxon>Streptophyta</taxon>
        <taxon>Embryophyta</taxon>
        <taxon>Tracheophyta</taxon>
        <taxon>Spermatophyta</taxon>
        <taxon>Magnoliopsida</taxon>
        <taxon>eudicotyledons</taxon>
        <taxon>Gunneridae</taxon>
        <taxon>Pentapetalae</taxon>
        <taxon>asterids</taxon>
        <taxon>campanulids</taxon>
        <taxon>Asterales</taxon>
        <taxon>Asteraceae</taxon>
        <taxon>Asteroideae</taxon>
        <taxon>Anthemideae</taxon>
        <taxon>Artemisiinae</taxon>
        <taxon>Artemisia</taxon>
    </lineage>
</organism>
<accession>A0A2U1L640</accession>
<gene>
    <name evidence="1" type="ORF">CTI12_AA526260</name>
</gene>
<dbReference type="OrthoDB" id="44820at2759"/>
<evidence type="ECO:0000313" key="1">
    <source>
        <dbReference type="EMBL" id="PWA44462.1"/>
    </source>
</evidence>
<dbReference type="PANTHER" id="PTHR31094:SF3">
    <property type="entry name" value="OS04G0613300 PROTEIN"/>
    <property type="match status" value="1"/>
</dbReference>
<keyword evidence="2" id="KW-1185">Reference proteome</keyword>